<reference evidence="1" key="1">
    <citation type="journal article" date="2021" name="Proc. Natl. Acad. Sci. U.S.A.">
        <title>A Catalog of Tens of Thousands of Viruses from Human Metagenomes Reveals Hidden Associations with Chronic Diseases.</title>
        <authorList>
            <person name="Tisza M.J."/>
            <person name="Buck C.B."/>
        </authorList>
    </citation>
    <scope>NUCLEOTIDE SEQUENCE</scope>
    <source>
        <strain evidence="1">Ctkyp1</strain>
    </source>
</reference>
<protein>
    <submittedName>
        <fullName evidence="1">Uncharacterized protein</fullName>
    </submittedName>
</protein>
<sequence length="33" mass="3947">MCIFVTGCRIIEFRDKNILHFEYSSIRILTEVV</sequence>
<proteinExistence type="predicted"/>
<name>A0A8S5P3G4_9CAUD</name>
<accession>A0A8S5P3G4</accession>
<dbReference type="EMBL" id="BK015328">
    <property type="protein sequence ID" value="DAE01630.1"/>
    <property type="molecule type" value="Genomic_DNA"/>
</dbReference>
<evidence type="ECO:0000313" key="1">
    <source>
        <dbReference type="EMBL" id="DAE01630.1"/>
    </source>
</evidence>
<organism evidence="1">
    <name type="scientific">Siphoviridae sp. ctkyp1</name>
    <dbReference type="NCBI Taxonomy" id="2825646"/>
    <lineage>
        <taxon>Viruses</taxon>
        <taxon>Duplodnaviria</taxon>
        <taxon>Heunggongvirae</taxon>
        <taxon>Uroviricota</taxon>
        <taxon>Caudoviricetes</taxon>
    </lineage>
</organism>